<accession>A0A6J4S208</accession>
<dbReference type="GO" id="GO:0005829">
    <property type="term" value="C:cytosol"/>
    <property type="evidence" value="ECO:0007669"/>
    <property type="project" value="TreeGrafter"/>
</dbReference>
<dbReference type="AlphaFoldDB" id="A0A6J4S208"/>
<dbReference type="GO" id="GO:0008270">
    <property type="term" value="F:zinc ion binding"/>
    <property type="evidence" value="ECO:0007669"/>
    <property type="project" value="TreeGrafter"/>
</dbReference>
<dbReference type="InterPro" id="IPR050202">
    <property type="entry name" value="Cyt/Deoxycyt_deaminase"/>
</dbReference>
<dbReference type="PANTHER" id="PTHR11644:SF2">
    <property type="entry name" value="CYTIDINE DEAMINASE"/>
    <property type="match status" value="1"/>
</dbReference>
<keyword evidence="3" id="KW-0378">Hydrolase</keyword>
<name>A0A6J4S208_9SPHN</name>
<dbReference type="EMBL" id="CADCVW010000011">
    <property type="protein sequence ID" value="CAA9481428.1"/>
    <property type="molecule type" value="Genomic_DNA"/>
</dbReference>
<evidence type="ECO:0000259" key="2">
    <source>
        <dbReference type="PROSITE" id="PS51747"/>
    </source>
</evidence>
<dbReference type="InterPro" id="IPR002125">
    <property type="entry name" value="CMP_dCMP_dom"/>
</dbReference>
<dbReference type="PANTHER" id="PTHR11644">
    <property type="entry name" value="CYTIDINE DEAMINASE"/>
    <property type="match status" value="1"/>
</dbReference>
<dbReference type="GO" id="GO:0072527">
    <property type="term" value="P:pyrimidine-containing compound metabolic process"/>
    <property type="evidence" value="ECO:0007669"/>
    <property type="project" value="UniProtKB-ARBA"/>
</dbReference>
<sequence length="149" mass="15123">MSEKSDPLIERAREAALRAYAPYSRFAVGCAVESVDGEVAVGANMENACYRLGVCAELAALTAAQGAFGLGRIARIAVAGGRVEDDALVGEGVVTPCGGCRQSILEAAQVAGRDVEVVSASGDGARAEARRISELIPAGFGPANLKDAG</sequence>
<protein>
    <submittedName>
        <fullName evidence="3">Cytidine deaminase</fullName>
        <ecNumber evidence="3">3.5.4.5</ecNumber>
    </submittedName>
</protein>
<organism evidence="3">
    <name type="scientific">uncultured Sphingomonadaceae bacterium</name>
    <dbReference type="NCBI Taxonomy" id="169976"/>
    <lineage>
        <taxon>Bacteria</taxon>
        <taxon>Pseudomonadati</taxon>
        <taxon>Pseudomonadota</taxon>
        <taxon>Alphaproteobacteria</taxon>
        <taxon>Sphingomonadales</taxon>
        <taxon>Sphingomonadaceae</taxon>
        <taxon>environmental samples</taxon>
    </lineage>
</organism>
<dbReference type="SUPFAM" id="SSF53927">
    <property type="entry name" value="Cytidine deaminase-like"/>
    <property type="match status" value="1"/>
</dbReference>
<dbReference type="PROSITE" id="PS51747">
    <property type="entry name" value="CYT_DCMP_DEAMINASES_2"/>
    <property type="match status" value="1"/>
</dbReference>
<evidence type="ECO:0000313" key="3">
    <source>
        <dbReference type="EMBL" id="CAA9481428.1"/>
    </source>
</evidence>
<dbReference type="NCBIfam" id="NF004064">
    <property type="entry name" value="PRK05578.1"/>
    <property type="match status" value="1"/>
</dbReference>
<dbReference type="Pfam" id="PF00383">
    <property type="entry name" value="dCMP_cyt_deam_1"/>
    <property type="match status" value="1"/>
</dbReference>
<feature type="domain" description="CMP/dCMP-type deaminase" evidence="2">
    <location>
        <begin position="3"/>
        <end position="143"/>
    </location>
</feature>
<dbReference type="InterPro" id="IPR016193">
    <property type="entry name" value="Cytidine_deaminase-like"/>
</dbReference>
<gene>
    <name evidence="3" type="ORF">AVDCRST_MAG39-183</name>
</gene>
<dbReference type="Gene3D" id="3.40.140.10">
    <property type="entry name" value="Cytidine Deaminase, domain 2"/>
    <property type="match status" value="1"/>
</dbReference>
<comment type="similarity">
    <text evidence="1">Belongs to the cytidine and deoxycytidylate deaminase family.</text>
</comment>
<proteinExistence type="inferred from homology"/>
<evidence type="ECO:0000256" key="1">
    <source>
        <dbReference type="ARBA" id="ARBA00006576"/>
    </source>
</evidence>
<dbReference type="GO" id="GO:0055086">
    <property type="term" value="P:nucleobase-containing small molecule metabolic process"/>
    <property type="evidence" value="ECO:0007669"/>
    <property type="project" value="UniProtKB-ARBA"/>
</dbReference>
<reference evidence="3" key="1">
    <citation type="submission" date="2020-02" db="EMBL/GenBank/DDBJ databases">
        <authorList>
            <person name="Meier V. D."/>
        </authorList>
    </citation>
    <scope>NUCLEOTIDE SEQUENCE</scope>
    <source>
        <strain evidence="3">AVDCRST_MAG39</strain>
    </source>
</reference>
<dbReference type="EC" id="3.5.4.5" evidence="3"/>
<dbReference type="GO" id="GO:0004126">
    <property type="term" value="F:cytidine deaminase activity"/>
    <property type="evidence" value="ECO:0007669"/>
    <property type="project" value="UniProtKB-EC"/>
</dbReference>
<dbReference type="CDD" id="cd01283">
    <property type="entry name" value="cytidine_deaminase"/>
    <property type="match status" value="1"/>
</dbReference>